<protein>
    <submittedName>
        <fullName evidence="1">Uncharacterized protein</fullName>
    </submittedName>
</protein>
<sequence>MSAELRKPSAYVGGAFFRPSDHINDVALLIEPKRVDRGVSNTYNGETRLRDEVYADITVFATSESVETGRPTAVLENARVVHGMLTDLLAQIIGSAMVGIVRKIPTRKGQGYAFRDVEPSIEAAVTAYLDSRETAVAAALASGAMPSFDANMPSFG</sequence>
<proteinExistence type="predicted"/>
<dbReference type="AlphaFoldDB" id="A0A919KBN5"/>
<comment type="caution">
    <text evidence="1">The sequence shown here is derived from an EMBL/GenBank/DDBJ whole genome shotgun (WGS) entry which is preliminary data.</text>
</comment>
<evidence type="ECO:0000313" key="2">
    <source>
        <dbReference type="Proteomes" id="UP000636960"/>
    </source>
</evidence>
<name>A0A919KBN5_9ACTN</name>
<gene>
    <name evidence="1" type="ORF">Ari01nite_97080</name>
</gene>
<accession>A0A919KBN5</accession>
<dbReference type="RefSeq" id="WP_203791345.1">
    <property type="nucleotide sequence ID" value="NZ_BOMV01000125.1"/>
</dbReference>
<dbReference type="Proteomes" id="UP000636960">
    <property type="component" value="Unassembled WGS sequence"/>
</dbReference>
<dbReference type="EMBL" id="BOMV01000125">
    <property type="protein sequence ID" value="GIF02244.1"/>
    <property type="molecule type" value="Genomic_DNA"/>
</dbReference>
<evidence type="ECO:0000313" key="1">
    <source>
        <dbReference type="EMBL" id="GIF02244.1"/>
    </source>
</evidence>
<reference evidence="1" key="1">
    <citation type="submission" date="2021-01" db="EMBL/GenBank/DDBJ databases">
        <title>Whole genome shotgun sequence of Actinoplanes rishiriensis NBRC 108556.</title>
        <authorList>
            <person name="Komaki H."/>
            <person name="Tamura T."/>
        </authorList>
    </citation>
    <scope>NUCLEOTIDE SEQUENCE</scope>
    <source>
        <strain evidence="1">NBRC 108556</strain>
    </source>
</reference>
<organism evidence="1 2">
    <name type="scientific">Paractinoplanes rishiriensis</name>
    <dbReference type="NCBI Taxonomy" id="1050105"/>
    <lineage>
        <taxon>Bacteria</taxon>
        <taxon>Bacillati</taxon>
        <taxon>Actinomycetota</taxon>
        <taxon>Actinomycetes</taxon>
        <taxon>Micromonosporales</taxon>
        <taxon>Micromonosporaceae</taxon>
        <taxon>Paractinoplanes</taxon>
    </lineage>
</organism>
<keyword evidence="2" id="KW-1185">Reference proteome</keyword>